<dbReference type="Pfam" id="PF01553">
    <property type="entry name" value="Acyltransferase"/>
    <property type="match status" value="1"/>
</dbReference>
<dbReference type="SMART" id="SM00563">
    <property type="entry name" value="PlsC"/>
    <property type="match status" value="1"/>
</dbReference>
<name>A0ABV9YXA0_9PSEU</name>
<comment type="pathway">
    <text evidence="1">Lipid metabolism.</text>
</comment>
<dbReference type="SUPFAM" id="SSF69593">
    <property type="entry name" value="Glycerol-3-phosphate (1)-acyltransferase"/>
    <property type="match status" value="1"/>
</dbReference>
<dbReference type="GO" id="GO:0016746">
    <property type="term" value="F:acyltransferase activity"/>
    <property type="evidence" value="ECO:0007669"/>
    <property type="project" value="UniProtKB-KW"/>
</dbReference>
<keyword evidence="9" id="KW-1185">Reference proteome</keyword>
<protein>
    <submittedName>
        <fullName evidence="8">Lysophospholipid acyltransferase family protein</fullName>
    </submittedName>
</protein>
<keyword evidence="6" id="KW-0472">Membrane</keyword>
<keyword evidence="4" id="KW-0443">Lipid metabolism</keyword>
<keyword evidence="5 8" id="KW-0012">Acyltransferase</keyword>
<keyword evidence="3" id="KW-0808">Transferase</keyword>
<feature type="domain" description="Phospholipid/glycerol acyltransferase" evidence="7">
    <location>
        <begin position="93"/>
        <end position="205"/>
    </location>
</feature>
<evidence type="ECO:0000256" key="1">
    <source>
        <dbReference type="ARBA" id="ARBA00005189"/>
    </source>
</evidence>
<gene>
    <name evidence="8" type="ORF">ACFPBZ_23650</name>
</gene>
<evidence type="ECO:0000313" key="9">
    <source>
        <dbReference type="Proteomes" id="UP001595947"/>
    </source>
</evidence>
<sequence>MSSGWFPTSPCTPSCLPVHLPDDGWVRFRRLVRTGVRLAALAVVLLLGSAVAGLFPLLGPRRVARCQALWCGALLAAAGVRVVVTGPRPEPGSLLVANHVSWLDVLALNRVVPLRMLAKAEVRSWPLIGAMAARTGTVFLERERLRALPGAVAAVADALRGGGCVGVFAEGTTRCGRDLGTFRPAAFQAALDADAPVVPVALSYADTDGAPDAAAAFVGDDDLLSSLVRVAGARRTVLSVRVLPSWTGPVGIAGTEPVRRGCARRTAAAIAAALPGPDLDVRPVPAAHAAAPVTRSEVTRAA</sequence>
<proteinExistence type="predicted"/>
<evidence type="ECO:0000313" key="8">
    <source>
        <dbReference type="EMBL" id="MFC5065231.1"/>
    </source>
</evidence>
<reference evidence="9" key="1">
    <citation type="journal article" date="2019" name="Int. J. Syst. Evol. Microbiol.">
        <title>The Global Catalogue of Microorganisms (GCM) 10K type strain sequencing project: providing services to taxonomists for standard genome sequencing and annotation.</title>
        <authorList>
            <consortium name="The Broad Institute Genomics Platform"/>
            <consortium name="The Broad Institute Genome Sequencing Center for Infectious Disease"/>
            <person name="Wu L."/>
            <person name="Ma J."/>
        </authorList>
    </citation>
    <scope>NUCLEOTIDE SEQUENCE [LARGE SCALE GENOMIC DNA]</scope>
    <source>
        <strain evidence="9">CGMCC 4.7093</strain>
    </source>
</reference>
<keyword evidence="2" id="KW-0444">Lipid biosynthesis</keyword>
<comment type="caution">
    <text evidence="8">The sequence shown here is derived from an EMBL/GenBank/DDBJ whole genome shotgun (WGS) entry which is preliminary data.</text>
</comment>
<evidence type="ECO:0000256" key="6">
    <source>
        <dbReference type="SAM" id="Phobius"/>
    </source>
</evidence>
<dbReference type="RefSeq" id="WP_378038566.1">
    <property type="nucleotide sequence ID" value="NZ_JBHSIV010000033.1"/>
</dbReference>
<accession>A0ABV9YXA0</accession>
<dbReference type="Proteomes" id="UP001595947">
    <property type="component" value="Unassembled WGS sequence"/>
</dbReference>
<keyword evidence="6" id="KW-0812">Transmembrane</keyword>
<dbReference type="PANTHER" id="PTHR10434">
    <property type="entry name" value="1-ACYL-SN-GLYCEROL-3-PHOSPHATE ACYLTRANSFERASE"/>
    <property type="match status" value="1"/>
</dbReference>
<evidence type="ECO:0000256" key="5">
    <source>
        <dbReference type="ARBA" id="ARBA00023315"/>
    </source>
</evidence>
<dbReference type="InterPro" id="IPR002123">
    <property type="entry name" value="Plipid/glycerol_acylTrfase"/>
</dbReference>
<evidence type="ECO:0000256" key="2">
    <source>
        <dbReference type="ARBA" id="ARBA00022516"/>
    </source>
</evidence>
<dbReference type="PANTHER" id="PTHR10434:SF64">
    <property type="entry name" value="1-ACYL-SN-GLYCEROL-3-PHOSPHATE ACYLTRANSFERASE-RELATED"/>
    <property type="match status" value="1"/>
</dbReference>
<dbReference type="EMBL" id="JBHSIV010000033">
    <property type="protein sequence ID" value="MFC5065231.1"/>
    <property type="molecule type" value="Genomic_DNA"/>
</dbReference>
<evidence type="ECO:0000256" key="4">
    <source>
        <dbReference type="ARBA" id="ARBA00023098"/>
    </source>
</evidence>
<organism evidence="8 9">
    <name type="scientific">Actinomycetospora atypica</name>
    <dbReference type="NCBI Taxonomy" id="1290095"/>
    <lineage>
        <taxon>Bacteria</taxon>
        <taxon>Bacillati</taxon>
        <taxon>Actinomycetota</taxon>
        <taxon>Actinomycetes</taxon>
        <taxon>Pseudonocardiales</taxon>
        <taxon>Pseudonocardiaceae</taxon>
        <taxon>Actinomycetospora</taxon>
    </lineage>
</organism>
<feature type="transmembrane region" description="Helical" evidence="6">
    <location>
        <begin position="36"/>
        <end position="55"/>
    </location>
</feature>
<dbReference type="CDD" id="cd07989">
    <property type="entry name" value="LPLAT_AGPAT-like"/>
    <property type="match status" value="1"/>
</dbReference>
<evidence type="ECO:0000256" key="3">
    <source>
        <dbReference type="ARBA" id="ARBA00022679"/>
    </source>
</evidence>
<keyword evidence="6" id="KW-1133">Transmembrane helix</keyword>
<evidence type="ECO:0000259" key="7">
    <source>
        <dbReference type="SMART" id="SM00563"/>
    </source>
</evidence>